<accession>A0A1H6EWG1</accession>
<dbReference type="InterPro" id="IPR002645">
    <property type="entry name" value="STAS_dom"/>
</dbReference>
<dbReference type="GO" id="GO:0043856">
    <property type="term" value="F:anti-sigma factor antagonist activity"/>
    <property type="evidence" value="ECO:0007669"/>
    <property type="project" value="InterPro"/>
</dbReference>
<sequence>MDHLQLSTRRLGRAAVVTVGGELDSVTKGALDRCLRTFFRTADDHVVVDLSGVTFMDSGALGMITEHHQRATSSEGSLAFAGASPSRMQVLWLTGLATWLPFYKDVAAAVQALGGDDGPG</sequence>
<evidence type="ECO:0000313" key="4">
    <source>
        <dbReference type="EMBL" id="SEH01209.1"/>
    </source>
</evidence>
<evidence type="ECO:0000259" key="3">
    <source>
        <dbReference type="PROSITE" id="PS50801"/>
    </source>
</evidence>
<evidence type="ECO:0000256" key="2">
    <source>
        <dbReference type="RuleBase" id="RU003749"/>
    </source>
</evidence>
<name>A0A1H6EWG1_9ACTN</name>
<organism evidence="4 5">
    <name type="scientific">Nonomuraea solani</name>
    <dbReference type="NCBI Taxonomy" id="1144553"/>
    <lineage>
        <taxon>Bacteria</taxon>
        <taxon>Bacillati</taxon>
        <taxon>Actinomycetota</taxon>
        <taxon>Actinomycetes</taxon>
        <taxon>Streptosporangiales</taxon>
        <taxon>Streptosporangiaceae</taxon>
        <taxon>Nonomuraea</taxon>
    </lineage>
</organism>
<dbReference type="RefSeq" id="WP_160150621.1">
    <property type="nucleotide sequence ID" value="NZ_FNVT01000019.1"/>
</dbReference>
<dbReference type="CDD" id="cd07043">
    <property type="entry name" value="STAS_anti-anti-sigma_factors"/>
    <property type="match status" value="1"/>
</dbReference>
<dbReference type="Gene3D" id="3.30.750.24">
    <property type="entry name" value="STAS domain"/>
    <property type="match status" value="1"/>
</dbReference>
<protein>
    <recommendedName>
        <fullName evidence="2">Anti-sigma factor antagonist</fullName>
    </recommendedName>
</protein>
<evidence type="ECO:0000313" key="5">
    <source>
        <dbReference type="Proteomes" id="UP000236732"/>
    </source>
</evidence>
<proteinExistence type="inferred from homology"/>
<dbReference type="InterPro" id="IPR003658">
    <property type="entry name" value="Anti-sigma_ant"/>
</dbReference>
<feature type="domain" description="STAS" evidence="3">
    <location>
        <begin position="4"/>
        <end position="113"/>
    </location>
</feature>
<dbReference type="PROSITE" id="PS50801">
    <property type="entry name" value="STAS"/>
    <property type="match status" value="1"/>
</dbReference>
<keyword evidence="5" id="KW-1185">Reference proteome</keyword>
<dbReference type="SUPFAM" id="SSF52091">
    <property type="entry name" value="SpoIIaa-like"/>
    <property type="match status" value="1"/>
</dbReference>
<comment type="similarity">
    <text evidence="1 2">Belongs to the anti-sigma-factor antagonist family.</text>
</comment>
<dbReference type="NCBIfam" id="TIGR00377">
    <property type="entry name" value="ant_ant_sig"/>
    <property type="match status" value="1"/>
</dbReference>
<reference evidence="4 5" key="1">
    <citation type="submission" date="2016-10" db="EMBL/GenBank/DDBJ databases">
        <authorList>
            <person name="de Groot N.N."/>
        </authorList>
    </citation>
    <scope>NUCLEOTIDE SEQUENCE [LARGE SCALE GENOMIC DNA]</scope>
    <source>
        <strain evidence="4 5">CGMCC 4.7037</strain>
    </source>
</reference>
<dbReference type="PANTHER" id="PTHR33495">
    <property type="entry name" value="ANTI-SIGMA FACTOR ANTAGONIST TM_1081-RELATED-RELATED"/>
    <property type="match status" value="1"/>
</dbReference>
<dbReference type="EMBL" id="FNVT01000019">
    <property type="protein sequence ID" value="SEH01209.1"/>
    <property type="molecule type" value="Genomic_DNA"/>
</dbReference>
<dbReference type="Proteomes" id="UP000236732">
    <property type="component" value="Unassembled WGS sequence"/>
</dbReference>
<dbReference type="AlphaFoldDB" id="A0A1H6EWG1"/>
<dbReference type="PANTHER" id="PTHR33495:SF2">
    <property type="entry name" value="ANTI-SIGMA FACTOR ANTAGONIST TM_1081-RELATED"/>
    <property type="match status" value="1"/>
</dbReference>
<gene>
    <name evidence="4" type="ORF">SAMN05444920_119139</name>
</gene>
<evidence type="ECO:0000256" key="1">
    <source>
        <dbReference type="ARBA" id="ARBA00009013"/>
    </source>
</evidence>
<dbReference type="InterPro" id="IPR036513">
    <property type="entry name" value="STAS_dom_sf"/>
</dbReference>
<dbReference type="OrthoDB" id="9793697at2"/>
<dbReference type="Pfam" id="PF01740">
    <property type="entry name" value="STAS"/>
    <property type="match status" value="1"/>
</dbReference>